<evidence type="ECO:0000313" key="2">
    <source>
        <dbReference type="EMBL" id="KAK3772158.1"/>
    </source>
</evidence>
<dbReference type="Proteomes" id="UP001283361">
    <property type="component" value="Unassembled WGS sequence"/>
</dbReference>
<dbReference type="AlphaFoldDB" id="A0AAE0ZMZ9"/>
<dbReference type="EMBL" id="JAWDGP010003656">
    <property type="protein sequence ID" value="KAK3772158.1"/>
    <property type="molecule type" value="Genomic_DNA"/>
</dbReference>
<feature type="region of interest" description="Disordered" evidence="1">
    <location>
        <begin position="54"/>
        <end position="77"/>
    </location>
</feature>
<reference evidence="2" key="1">
    <citation type="journal article" date="2023" name="G3 (Bethesda)">
        <title>A reference genome for the long-term kleptoplast-retaining sea slug Elysia crispata morphotype clarki.</title>
        <authorList>
            <person name="Eastman K.E."/>
            <person name="Pendleton A.L."/>
            <person name="Shaikh M.A."/>
            <person name="Suttiyut T."/>
            <person name="Ogas R."/>
            <person name="Tomko P."/>
            <person name="Gavelis G."/>
            <person name="Widhalm J.R."/>
            <person name="Wisecaver J.H."/>
        </authorList>
    </citation>
    <scope>NUCLEOTIDE SEQUENCE</scope>
    <source>
        <strain evidence="2">ECLA1</strain>
    </source>
</reference>
<organism evidence="2 3">
    <name type="scientific">Elysia crispata</name>
    <name type="common">lettuce slug</name>
    <dbReference type="NCBI Taxonomy" id="231223"/>
    <lineage>
        <taxon>Eukaryota</taxon>
        <taxon>Metazoa</taxon>
        <taxon>Spiralia</taxon>
        <taxon>Lophotrochozoa</taxon>
        <taxon>Mollusca</taxon>
        <taxon>Gastropoda</taxon>
        <taxon>Heterobranchia</taxon>
        <taxon>Euthyneura</taxon>
        <taxon>Panpulmonata</taxon>
        <taxon>Sacoglossa</taxon>
        <taxon>Placobranchoidea</taxon>
        <taxon>Plakobranchidae</taxon>
        <taxon>Elysia</taxon>
    </lineage>
</organism>
<comment type="caution">
    <text evidence="2">The sequence shown here is derived from an EMBL/GenBank/DDBJ whole genome shotgun (WGS) entry which is preliminary data.</text>
</comment>
<protein>
    <submittedName>
        <fullName evidence="2">Uncharacterized protein</fullName>
    </submittedName>
</protein>
<sequence length="146" mass="15785">MVSSTIITTATKPLPYTNKTRTTSTIFITLTATCITTIPTDTMVSSTIISQQPNHYHTPTKLGPLPPSSSPSQRPVSPLYPQIPWFQAPSLPQQPKPLPCTNKTRTASTIFITLTATCITTIPTDTMVSSTIITTATKTATIHQQN</sequence>
<accession>A0AAE0ZMZ9</accession>
<proteinExistence type="predicted"/>
<name>A0AAE0ZMZ9_9GAST</name>
<keyword evidence="3" id="KW-1185">Reference proteome</keyword>
<evidence type="ECO:0000313" key="3">
    <source>
        <dbReference type="Proteomes" id="UP001283361"/>
    </source>
</evidence>
<gene>
    <name evidence="2" type="ORF">RRG08_013704</name>
</gene>
<evidence type="ECO:0000256" key="1">
    <source>
        <dbReference type="SAM" id="MobiDB-lite"/>
    </source>
</evidence>